<organism evidence="1 2">
    <name type="scientific">Pyropia yezoensis</name>
    <name type="common">Susabi-nori</name>
    <name type="synonym">Porphyra yezoensis</name>
    <dbReference type="NCBI Taxonomy" id="2788"/>
    <lineage>
        <taxon>Eukaryota</taxon>
        <taxon>Rhodophyta</taxon>
        <taxon>Bangiophyceae</taxon>
        <taxon>Bangiales</taxon>
        <taxon>Bangiaceae</taxon>
        <taxon>Pyropia</taxon>
    </lineage>
</organism>
<protein>
    <submittedName>
        <fullName evidence="1">Uncharacterized protein</fullName>
    </submittedName>
</protein>
<dbReference type="EMBL" id="CM020620">
    <property type="protein sequence ID" value="KAK1869406.1"/>
    <property type="molecule type" value="Genomic_DNA"/>
</dbReference>
<accession>A0ACC3CI03</accession>
<keyword evidence="2" id="KW-1185">Reference proteome</keyword>
<name>A0ACC3CI03_PYRYE</name>
<evidence type="ECO:0000313" key="1">
    <source>
        <dbReference type="EMBL" id="KAK1869406.1"/>
    </source>
</evidence>
<proteinExistence type="predicted"/>
<sequence>MAEREVEPSGSDRGGTGSSLYGATDSAASSGRADDDSLTPAGGGDGSRGSVDGCRRDGDGSGGSATDLEAEGGDLEAGINGATAAAAAVAAAAGTQDEEAEGSGKKGKKGKKQKKAKKPQMKDDIKTSMASERTFFKWIWTGFHIGGVGTFILGFFSSDGGYWRLSLVAFAWLVAFGGIFYGLAQFYRRRAALREGRLEPEAWENPHAPAIVVAMFTVVISSVLVFAVATS</sequence>
<dbReference type="Proteomes" id="UP000798662">
    <property type="component" value="Chromosome 3"/>
</dbReference>
<evidence type="ECO:0000313" key="2">
    <source>
        <dbReference type="Proteomes" id="UP000798662"/>
    </source>
</evidence>
<gene>
    <name evidence="1" type="ORF">I4F81_011883</name>
</gene>
<reference evidence="1" key="1">
    <citation type="submission" date="2019-11" db="EMBL/GenBank/DDBJ databases">
        <title>Nori genome reveals adaptations in red seaweeds to the harsh intertidal environment.</title>
        <authorList>
            <person name="Wang D."/>
            <person name="Mao Y."/>
        </authorList>
    </citation>
    <scope>NUCLEOTIDE SEQUENCE</scope>
    <source>
        <tissue evidence="1">Gametophyte</tissue>
    </source>
</reference>
<comment type="caution">
    <text evidence="1">The sequence shown here is derived from an EMBL/GenBank/DDBJ whole genome shotgun (WGS) entry which is preliminary data.</text>
</comment>